<evidence type="ECO:0000313" key="3">
    <source>
        <dbReference type="EMBL" id="ANO34554.1"/>
    </source>
</evidence>
<comment type="similarity">
    <text evidence="1">Belongs to the membrane fusion protein (MFP) (TC 8.A.1) family.</text>
</comment>
<dbReference type="Gene3D" id="2.40.30.170">
    <property type="match status" value="1"/>
</dbReference>
<dbReference type="GO" id="GO:0015562">
    <property type="term" value="F:efflux transmembrane transporter activity"/>
    <property type="evidence" value="ECO:0007669"/>
    <property type="project" value="TreeGrafter"/>
</dbReference>
<dbReference type="GO" id="GO:1990281">
    <property type="term" value="C:efflux pump complex"/>
    <property type="evidence" value="ECO:0007669"/>
    <property type="project" value="TreeGrafter"/>
</dbReference>
<reference evidence="3 4" key="1">
    <citation type="submission" date="2016-06" db="EMBL/GenBank/DDBJ databases">
        <title>Adaptive Radiation by Waves of Gene Transfer Leads to Fine-Scale Resource Partitioning in Marine Microbes.</title>
        <authorList>
            <person name="Hehemann J.-H."/>
            <person name="Arevalo P."/>
            <person name="Datta M.S."/>
            <person name="Yu X."/>
            <person name="Corzett C."/>
            <person name="Henschel A."/>
            <person name="Preheim S.P."/>
            <person name="Timberlake S."/>
            <person name="Alm E.J."/>
            <person name="Polz M.F."/>
        </authorList>
    </citation>
    <scope>NUCLEOTIDE SEQUENCE [LARGE SCALE GENOMIC DNA]</scope>
    <source>
        <strain evidence="3 4">FF50</strain>
    </source>
</reference>
<feature type="domain" description="Multidrug resistance protein MdtA-like barrel-sandwich hybrid" evidence="2">
    <location>
        <begin position="68"/>
        <end position="191"/>
    </location>
</feature>
<dbReference type="Gene3D" id="1.10.287.470">
    <property type="entry name" value="Helix hairpin bin"/>
    <property type="match status" value="1"/>
</dbReference>
<dbReference type="NCBIfam" id="TIGR01730">
    <property type="entry name" value="RND_mfp"/>
    <property type="match status" value="1"/>
</dbReference>
<dbReference type="Pfam" id="PF25917">
    <property type="entry name" value="BSH_RND"/>
    <property type="match status" value="1"/>
</dbReference>
<organism evidence="3 4">
    <name type="scientific">Vibrio breoganii</name>
    <dbReference type="NCBI Taxonomy" id="553239"/>
    <lineage>
        <taxon>Bacteria</taxon>
        <taxon>Pseudomonadati</taxon>
        <taxon>Pseudomonadota</taxon>
        <taxon>Gammaproteobacteria</taxon>
        <taxon>Vibrionales</taxon>
        <taxon>Vibrionaceae</taxon>
        <taxon>Vibrio</taxon>
    </lineage>
</organism>
<evidence type="ECO:0000256" key="1">
    <source>
        <dbReference type="ARBA" id="ARBA00009477"/>
    </source>
</evidence>
<gene>
    <name evidence="3" type="ORF">A6E01_15245</name>
</gene>
<dbReference type="Gene3D" id="2.40.50.100">
    <property type="match status" value="1"/>
</dbReference>
<protein>
    <recommendedName>
        <fullName evidence="2">Multidrug resistance protein MdtA-like barrel-sandwich hybrid domain-containing protein</fullName>
    </recommendedName>
</protein>
<dbReference type="AlphaFoldDB" id="A0AAN0XXY7"/>
<dbReference type="Proteomes" id="UP000092018">
    <property type="component" value="Chromosome 2"/>
</dbReference>
<dbReference type="InterPro" id="IPR006143">
    <property type="entry name" value="RND_pump_MFP"/>
</dbReference>
<dbReference type="Gene3D" id="2.40.420.20">
    <property type="match status" value="1"/>
</dbReference>
<dbReference type="SUPFAM" id="SSF111369">
    <property type="entry name" value="HlyD-like secretion proteins"/>
    <property type="match status" value="1"/>
</dbReference>
<accession>A0AAN0XXY7</accession>
<evidence type="ECO:0000313" key="4">
    <source>
        <dbReference type="Proteomes" id="UP000092018"/>
    </source>
</evidence>
<dbReference type="PANTHER" id="PTHR30469:SF20">
    <property type="entry name" value="EFFLUX RND TRANSPORTER PERIPLASMIC ADAPTOR SUBUNIT"/>
    <property type="match status" value="1"/>
</dbReference>
<dbReference type="EMBL" id="CP016178">
    <property type="protein sequence ID" value="ANO34554.1"/>
    <property type="molecule type" value="Genomic_DNA"/>
</dbReference>
<name>A0AAN0XXY7_9VIBR</name>
<dbReference type="KEGG" id="vbr:A6E01_15245"/>
<sequence>MRIVKHLFVRGAAILIGLSLSGCYKAGSNEPVVELTKPVKIERFESNKDSTPFQFLGEVSASQTTPISFRLGGEISKIYVEMGQEVKQGQLLAELDKSDYQLLLQSKQAQFDLAKAQYLRAKRMASQKLISKDSYEQAVTRYQSTQAELGQAKTDLSYTQIHAPFDGQISIRFVNPYQLVAPQQPIFNLVDTSSYEVVVSVPVVTAHKLMGREYSLTFELDGKPAQPMKAKLKEVSSQPDKDTNSYQVTTTIDNEEIPLLPGNSGRLTVHFPLESNALEQLSESTWIAVESHSQETVGELWVFDENTTRVEKRQVSINAATGKVTGLEDGELIVESGVHSLQEGQRVRPWTRERGI</sequence>
<proteinExistence type="inferred from homology"/>
<evidence type="ECO:0000259" key="2">
    <source>
        <dbReference type="Pfam" id="PF25917"/>
    </source>
</evidence>
<dbReference type="InterPro" id="IPR058625">
    <property type="entry name" value="MdtA-like_BSH"/>
</dbReference>
<dbReference type="PROSITE" id="PS51257">
    <property type="entry name" value="PROKAR_LIPOPROTEIN"/>
    <property type="match status" value="1"/>
</dbReference>
<dbReference type="PANTHER" id="PTHR30469">
    <property type="entry name" value="MULTIDRUG RESISTANCE PROTEIN MDTA"/>
    <property type="match status" value="1"/>
</dbReference>